<dbReference type="GeneID" id="54279717"/>
<dbReference type="RefSeq" id="XP_033382096.1">
    <property type="nucleotide sequence ID" value="XM_033522320.1"/>
</dbReference>
<keyword evidence="1" id="KW-0812">Transmembrane</keyword>
<evidence type="ECO:0000256" key="1">
    <source>
        <dbReference type="SAM" id="Phobius"/>
    </source>
</evidence>
<evidence type="ECO:0000313" key="3">
    <source>
        <dbReference type="Proteomes" id="UP000799778"/>
    </source>
</evidence>
<keyword evidence="1" id="KW-0472">Membrane</keyword>
<keyword evidence="3" id="KW-1185">Reference proteome</keyword>
<gene>
    <name evidence="2" type="ORF">BU24DRAFT_246124</name>
</gene>
<feature type="transmembrane region" description="Helical" evidence="1">
    <location>
        <begin position="12"/>
        <end position="31"/>
    </location>
</feature>
<keyword evidence="1" id="KW-1133">Transmembrane helix</keyword>
<dbReference type="EMBL" id="ML978071">
    <property type="protein sequence ID" value="KAF2013757.1"/>
    <property type="molecule type" value="Genomic_DNA"/>
</dbReference>
<dbReference type="AlphaFoldDB" id="A0A6A5XLQ9"/>
<reference evidence="2" key="1">
    <citation type="journal article" date="2020" name="Stud. Mycol.">
        <title>101 Dothideomycetes genomes: a test case for predicting lifestyles and emergence of pathogens.</title>
        <authorList>
            <person name="Haridas S."/>
            <person name="Albert R."/>
            <person name="Binder M."/>
            <person name="Bloem J."/>
            <person name="Labutti K."/>
            <person name="Salamov A."/>
            <person name="Andreopoulos B."/>
            <person name="Baker S."/>
            <person name="Barry K."/>
            <person name="Bills G."/>
            <person name="Bluhm B."/>
            <person name="Cannon C."/>
            <person name="Castanera R."/>
            <person name="Culley D."/>
            <person name="Daum C."/>
            <person name="Ezra D."/>
            <person name="Gonzalez J."/>
            <person name="Henrissat B."/>
            <person name="Kuo A."/>
            <person name="Liang C."/>
            <person name="Lipzen A."/>
            <person name="Lutzoni F."/>
            <person name="Magnuson J."/>
            <person name="Mondo S."/>
            <person name="Nolan M."/>
            <person name="Ohm R."/>
            <person name="Pangilinan J."/>
            <person name="Park H.-J."/>
            <person name="Ramirez L."/>
            <person name="Alfaro M."/>
            <person name="Sun H."/>
            <person name="Tritt A."/>
            <person name="Yoshinaga Y."/>
            <person name="Zwiers L.-H."/>
            <person name="Turgeon B."/>
            <person name="Goodwin S."/>
            <person name="Spatafora J."/>
            <person name="Crous P."/>
            <person name="Grigoriev I."/>
        </authorList>
    </citation>
    <scope>NUCLEOTIDE SEQUENCE</scope>
    <source>
        <strain evidence="2">CBS 175.79</strain>
    </source>
</reference>
<sequence>MIGTCTSTVYILSVYMVLVHTWSVPGCYILFNSLPGERGQARAFSCPCFTVVFIQTYPCQLLDANANANAIPNLSSLPKLFSPFPSTIRLLQLFLLFLLSSSSTLSRSLSLSFPPHHTFITKPSSSSSPASAFLRYYY</sequence>
<dbReference type="Proteomes" id="UP000799778">
    <property type="component" value="Unassembled WGS sequence"/>
</dbReference>
<protein>
    <submittedName>
        <fullName evidence="2">Uncharacterized protein</fullName>
    </submittedName>
</protein>
<name>A0A6A5XLQ9_9PLEO</name>
<evidence type="ECO:0000313" key="2">
    <source>
        <dbReference type="EMBL" id="KAF2013757.1"/>
    </source>
</evidence>
<accession>A0A6A5XLQ9</accession>
<proteinExistence type="predicted"/>
<organism evidence="2 3">
    <name type="scientific">Aaosphaeria arxii CBS 175.79</name>
    <dbReference type="NCBI Taxonomy" id="1450172"/>
    <lineage>
        <taxon>Eukaryota</taxon>
        <taxon>Fungi</taxon>
        <taxon>Dikarya</taxon>
        <taxon>Ascomycota</taxon>
        <taxon>Pezizomycotina</taxon>
        <taxon>Dothideomycetes</taxon>
        <taxon>Pleosporomycetidae</taxon>
        <taxon>Pleosporales</taxon>
        <taxon>Pleosporales incertae sedis</taxon>
        <taxon>Aaosphaeria</taxon>
    </lineage>
</organism>